<evidence type="ECO:0000256" key="8">
    <source>
        <dbReference type="ARBA" id="ARBA00023264"/>
    </source>
</evidence>
<keyword evidence="8 13" id="KW-1208">Phospholipid metabolism</keyword>
<evidence type="ECO:0000313" key="21">
    <source>
        <dbReference type="Proteomes" id="UP000197032"/>
    </source>
</evidence>
<evidence type="ECO:0000256" key="16">
    <source>
        <dbReference type="PIRSR" id="PIRSR000114-3"/>
    </source>
</evidence>
<feature type="binding site" evidence="13">
    <location>
        <position position="283"/>
    </location>
    <ligand>
        <name>NADPH</name>
        <dbReference type="ChEBI" id="CHEBI:57783"/>
    </ligand>
</feature>
<feature type="binding site" evidence="15">
    <location>
        <begin position="257"/>
        <end position="258"/>
    </location>
    <ligand>
        <name>substrate</name>
    </ligand>
</feature>
<dbReference type="NCBIfam" id="NF000940">
    <property type="entry name" value="PRK00094.1-2"/>
    <property type="match status" value="1"/>
</dbReference>
<dbReference type="GO" id="GO:0006650">
    <property type="term" value="P:glycerophospholipid metabolic process"/>
    <property type="evidence" value="ECO:0007669"/>
    <property type="project" value="UniProtKB-UniRule"/>
</dbReference>
<dbReference type="SUPFAM" id="SSF51735">
    <property type="entry name" value="NAD(P)-binding Rossmann-fold domains"/>
    <property type="match status" value="1"/>
</dbReference>
<feature type="binding site" evidence="13">
    <location>
        <position position="140"/>
    </location>
    <ligand>
        <name>sn-glycerol 3-phosphate</name>
        <dbReference type="ChEBI" id="CHEBI:57597"/>
    </ligand>
</feature>
<evidence type="ECO:0000256" key="12">
    <source>
        <dbReference type="ARBA" id="ARBA00080511"/>
    </source>
</evidence>
<organism evidence="20 21">
    <name type="scientific">Calderihabitans maritimus</name>
    <dbReference type="NCBI Taxonomy" id="1246530"/>
    <lineage>
        <taxon>Bacteria</taxon>
        <taxon>Bacillati</taxon>
        <taxon>Bacillota</taxon>
        <taxon>Clostridia</taxon>
        <taxon>Neomoorellales</taxon>
        <taxon>Calderihabitantaceae</taxon>
        <taxon>Calderihabitans</taxon>
    </lineage>
</organism>
<dbReference type="AlphaFoldDB" id="A0A1Z5HUM4"/>
<dbReference type="PANTHER" id="PTHR11728:SF1">
    <property type="entry name" value="GLYCEROL-3-PHOSPHATE DEHYDROGENASE [NAD(+)] 2, CHLOROPLASTIC"/>
    <property type="match status" value="1"/>
</dbReference>
<dbReference type="GO" id="GO:0005829">
    <property type="term" value="C:cytosol"/>
    <property type="evidence" value="ECO:0007669"/>
    <property type="project" value="TreeGrafter"/>
</dbReference>
<feature type="domain" description="Glycerol-3-phosphate dehydrogenase NAD-dependent C-terminal" evidence="19">
    <location>
        <begin position="182"/>
        <end position="322"/>
    </location>
</feature>
<dbReference type="GO" id="GO:0141153">
    <property type="term" value="F:glycerol-3-phosphate dehydrogenase (NADP+) activity"/>
    <property type="evidence" value="ECO:0007669"/>
    <property type="project" value="RHEA"/>
</dbReference>
<dbReference type="Pfam" id="PF01210">
    <property type="entry name" value="NAD_Gly3P_dh_N"/>
    <property type="match status" value="1"/>
</dbReference>
<dbReference type="GO" id="GO:0051287">
    <property type="term" value="F:NAD binding"/>
    <property type="evidence" value="ECO:0007669"/>
    <property type="project" value="InterPro"/>
</dbReference>
<dbReference type="HAMAP" id="MF_00394">
    <property type="entry name" value="NAD_Glyc3P_dehydrog"/>
    <property type="match status" value="1"/>
</dbReference>
<evidence type="ECO:0000256" key="2">
    <source>
        <dbReference type="ARBA" id="ARBA00022516"/>
    </source>
</evidence>
<keyword evidence="3 13" id="KW-0521">NADP</keyword>
<dbReference type="PROSITE" id="PS00957">
    <property type="entry name" value="NAD_G3PDH"/>
    <property type="match status" value="1"/>
</dbReference>
<keyword evidence="4 13" id="KW-0560">Oxidoreductase</keyword>
<feature type="binding site" evidence="15">
    <location>
        <position position="107"/>
    </location>
    <ligand>
        <name>substrate</name>
    </ligand>
</feature>
<feature type="binding site" evidence="13">
    <location>
        <position position="34"/>
    </location>
    <ligand>
        <name>NADPH</name>
        <dbReference type="ChEBI" id="CHEBI:57783"/>
    </ligand>
</feature>
<keyword evidence="5 13" id="KW-0520">NAD</keyword>
<evidence type="ECO:0000259" key="18">
    <source>
        <dbReference type="Pfam" id="PF01210"/>
    </source>
</evidence>
<dbReference type="GO" id="GO:0141152">
    <property type="term" value="F:glycerol-3-phosphate dehydrogenase (NAD+) activity"/>
    <property type="evidence" value="ECO:0007669"/>
    <property type="project" value="RHEA"/>
</dbReference>
<keyword evidence="13" id="KW-0963">Cytoplasm</keyword>
<evidence type="ECO:0000256" key="7">
    <source>
        <dbReference type="ARBA" id="ARBA00023209"/>
    </source>
</evidence>
<dbReference type="PANTHER" id="PTHR11728">
    <property type="entry name" value="GLYCEROL-3-PHOSPHATE DEHYDROGENASE"/>
    <property type="match status" value="1"/>
</dbReference>
<comment type="subcellular location">
    <subcellularLocation>
        <location evidence="13">Cytoplasm</location>
    </subcellularLocation>
</comment>
<dbReference type="GO" id="GO:0005975">
    <property type="term" value="P:carbohydrate metabolic process"/>
    <property type="evidence" value="ECO:0007669"/>
    <property type="project" value="InterPro"/>
</dbReference>
<dbReference type="Gene3D" id="3.40.50.720">
    <property type="entry name" value="NAD(P)-binding Rossmann-like Domain"/>
    <property type="match status" value="1"/>
</dbReference>
<evidence type="ECO:0000256" key="5">
    <source>
        <dbReference type="ARBA" id="ARBA00023027"/>
    </source>
</evidence>
<dbReference type="GO" id="GO:0008654">
    <property type="term" value="P:phospholipid biosynthetic process"/>
    <property type="evidence" value="ECO:0007669"/>
    <property type="project" value="UniProtKB-KW"/>
</dbReference>
<evidence type="ECO:0000256" key="15">
    <source>
        <dbReference type="PIRSR" id="PIRSR000114-2"/>
    </source>
</evidence>
<dbReference type="InterPro" id="IPR011128">
    <property type="entry name" value="G3P_DH_NAD-dep_N"/>
</dbReference>
<evidence type="ECO:0000256" key="1">
    <source>
        <dbReference type="ARBA" id="ARBA00011009"/>
    </source>
</evidence>
<evidence type="ECO:0000313" key="20">
    <source>
        <dbReference type="EMBL" id="GAW93239.1"/>
    </source>
</evidence>
<protein>
    <recommendedName>
        <fullName evidence="11 13">Glycerol-3-phosphate dehydrogenase [NAD(P)+]</fullName>
        <ecNumber evidence="10 13">1.1.1.94</ecNumber>
    </recommendedName>
    <alternativeName>
        <fullName evidence="13">NAD(P)(+)-dependent glycerol-3-phosphate dehydrogenase</fullName>
    </alternativeName>
    <alternativeName>
        <fullName evidence="12 13">NAD(P)H-dependent dihydroxyacetone-phosphate reductase</fullName>
    </alternativeName>
</protein>
<keyword evidence="6 13" id="KW-0443">Lipid metabolism</keyword>
<proteinExistence type="inferred from homology"/>
<feature type="binding site" evidence="13">
    <location>
        <position position="107"/>
    </location>
    <ligand>
        <name>NADPH</name>
        <dbReference type="ChEBI" id="CHEBI:57783"/>
    </ligand>
</feature>
<dbReference type="SUPFAM" id="SSF48179">
    <property type="entry name" value="6-phosphogluconate dehydrogenase C-terminal domain-like"/>
    <property type="match status" value="1"/>
</dbReference>
<feature type="binding site" evidence="13">
    <location>
        <position position="246"/>
    </location>
    <ligand>
        <name>sn-glycerol 3-phosphate</name>
        <dbReference type="ChEBI" id="CHEBI:57597"/>
    </ligand>
</feature>
<dbReference type="InterPro" id="IPR008927">
    <property type="entry name" value="6-PGluconate_DH-like_C_sf"/>
</dbReference>
<feature type="binding site" evidence="13">
    <location>
        <position position="193"/>
    </location>
    <ligand>
        <name>sn-glycerol 3-phosphate</name>
        <dbReference type="ChEBI" id="CHEBI:57597"/>
    </ligand>
</feature>
<feature type="binding site" evidence="13">
    <location>
        <position position="107"/>
    </location>
    <ligand>
        <name>sn-glycerol 3-phosphate</name>
        <dbReference type="ChEBI" id="CHEBI:57597"/>
    </ligand>
</feature>
<dbReference type="UniPathway" id="UPA00940"/>
<feature type="binding site" evidence="13">
    <location>
        <position position="13"/>
    </location>
    <ligand>
        <name>NADPH</name>
        <dbReference type="ChEBI" id="CHEBI:57783"/>
    </ligand>
</feature>
<feature type="binding site" evidence="13">
    <location>
        <position position="138"/>
    </location>
    <ligand>
        <name>sn-glycerol 3-phosphate</name>
        <dbReference type="ChEBI" id="CHEBI:57597"/>
    </ligand>
</feature>
<dbReference type="Pfam" id="PF07479">
    <property type="entry name" value="NAD_Gly3P_dh_C"/>
    <property type="match status" value="1"/>
</dbReference>
<feature type="binding site" evidence="13">
    <location>
        <position position="257"/>
    </location>
    <ligand>
        <name>NADPH</name>
        <dbReference type="ChEBI" id="CHEBI:57783"/>
    </ligand>
</feature>
<keyword evidence="13" id="KW-0547">Nucleotide-binding</keyword>
<evidence type="ECO:0000256" key="13">
    <source>
        <dbReference type="HAMAP-Rule" id="MF_00394"/>
    </source>
</evidence>
<comment type="catalytic activity">
    <reaction evidence="9">
        <text>sn-glycerol 3-phosphate + NADP(+) = dihydroxyacetone phosphate + NADPH + H(+)</text>
        <dbReference type="Rhea" id="RHEA:11096"/>
        <dbReference type="ChEBI" id="CHEBI:15378"/>
        <dbReference type="ChEBI" id="CHEBI:57597"/>
        <dbReference type="ChEBI" id="CHEBI:57642"/>
        <dbReference type="ChEBI" id="CHEBI:57783"/>
        <dbReference type="ChEBI" id="CHEBI:58349"/>
        <dbReference type="EC" id="1.1.1.94"/>
    </reaction>
    <physiologicalReaction direction="right-to-left" evidence="9">
        <dbReference type="Rhea" id="RHEA:11098"/>
    </physiologicalReaction>
</comment>
<feature type="binding site" evidence="13">
    <location>
        <position position="281"/>
    </location>
    <ligand>
        <name>NADPH</name>
        <dbReference type="ChEBI" id="CHEBI:57783"/>
    </ligand>
</feature>
<keyword evidence="21" id="KW-1185">Reference proteome</keyword>
<dbReference type="FunFam" id="3.40.50.720:FF:000019">
    <property type="entry name" value="Glycerol-3-phosphate dehydrogenase [NAD(P)+]"/>
    <property type="match status" value="1"/>
</dbReference>
<dbReference type="InterPro" id="IPR006109">
    <property type="entry name" value="G3P_DH_NAD-dep_C"/>
</dbReference>
<feature type="binding site" evidence="13">
    <location>
        <position position="12"/>
    </location>
    <ligand>
        <name>NADPH</name>
        <dbReference type="ChEBI" id="CHEBI:57783"/>
    </ligand>
</feature>
<dbReference type="RefSeq" id="WP_088554423.1">
    <property type="nucleotide sequence ID" value="NZ_BDGJ01000125.1"/>
</dbReference>
<comment type="caution">
    <text evidence="20">The sequence shown here is derived from an EMBL/GenBank/DDBJ whole genome shotgun (WGS) entry which is preliminary data.</text>
</comment>
<evidence type="ECO:0000256" key="10">
    <source>
        <dbReference type="ARBA" id="ARBA00066687"/>
    </source>
</evidence>
<dbReference type="FunFam" id="1.10.1040.10:FF:000001">
    <property type="entry name" value="Glycerol-3-phosphate dehydrogenase [NAD(P)+]"/>
    <property type="match status" value="1"/>
</dbReference>
<evidence type="ECO:0000256" key="3">
    <source>
        <dbReference type="ARBA" id="ARBA00022857"/>
    </source>
</evidence>
<dbReference type="PIRSF" id="PIRSF000114">
    <property type="entry name" value="Glycerol-3-P_dh"/>
    <property type="match status" value="1"/>
</dbReference>
<comment type="function">
    <text evidence="13">Catalyzes the reduction of the glycolytic intermediate dihydroxyacetone phosphate (DHAP) to sn-glycerol 3-phosphate (G3P), the key precursor for phospholipid synthesis.</text>
</comment>
<feature type="binding site" evidence="16">
    <location>
        <position position="142"/>
    </location>
    <ligand>
        <name>NAD(+)</name>
        <dbReference type="ChEBI" id="CHEBI:57540"/>
    </ligand>
</feature>
<feature type="binding site" evidence="13">
    <location>
        <position position="142"/>
    </location>
    <ligand>
        <name>NADPH</name>
        <dbReference type="ChEBI" id="CHEBI:57783"/>
    </ligand>
</feature>
<evidence type="ECO:0000256" key="9">
    <source>
        <dbReference type="ARBA" id="ARBA00052716"/>
    </source>
</evidence>
<evidence type="ECO:0000256" key="14">
    <source>
        <dbReference type="PIRSR" id="PIRSR000114-1"/>
    </source>
</evidence>
<evidence type="ECO:0000256" key="6">
    <source>
        <dbReference type="ARBA" id="ARBA00023098"/>
    </source>
</evidence>
<comment type="catalytic activity">
    <reaction evidence="13">
        <text>sn-glycerol 3-phosphate + NAD(+) = dihydroxyacetone phosphate + NADH + H(+)</text>
        <dbReference type="Rhea" id="RHEA:11092"/>
        <dbReference type="ChEBI" id="CHEBI:15378"/>
        <dbReference type="ChEBI" id="CHEBI:57540"/>
        <dbReference type="ChEBI" id="CHEBI:57597"/>
        <dbReference type="ChEBI" id="CHEBI:57642"/>
        <dbReference type="ChEBI" id="CHEBI:57945"/>
        <dbReference type="EC" id="1.1.1.94"/>
    </reaction>
</comment>
<sequence length="344" mass="37615">MRERVAVIGAGSWGTALAIVLAKKGYEVTLWARRQEVVREIETTRINSHYLPEIVIPESIKITADLEETLMQCVAVVLSVPSHAVRETVRRVRPFVTKETVLVNTAKGLEIETLMRLSEVLKQELPVELHNNIAVLSGPSHAEEVSRDLPTAVVAASHRRQVAEYVQDLFMAPNLRVYTNPDVTGVELGGALKNVIALATGISDGLGFGDNTRAALMTRGLAEIARLGTAMGAQSLTFAGLAGIGDLIVTCTSLYSRNRRAGIQLGQGKPLDQVLAGMGMVVEGVRTTKAAYHLAQKYGVEMPITEQTYQVLFEGLNPREAVSKLMLRTRTHEVEEIVVNRQDW</sequence>
<dbReference type="InterPro" id="IPR013328">
    <property type="entry name" value="6PGD_dom2"/>
</dbReference>
<feature type="binding site" evidence="16">
    <location>
        <begin position="9"/>
        <end position="14"/>
    </location>
    <ligand>
        <name>NAD(+)</name>
        <dbReference type="ChEBI" id="CHEBI:57540"/>
    </ligand>
</feature>
<dbReference type="EC" id="1.1.1.94" evidence="10 13"/>
<comment type="similarity">
    <text evidence="1 13 17">Belongs to the NAD-dependent glycerol-3-phosphate dehydrogenase family.</text>
</comment>
<evidence type="ECO:0000256" key="4">
    <source>
        <dbReference type="ARBA" id="ARBA00023002"/>
    </source>
</evidence>
<gene>
    <name evidence="13" type="primary">gpsA</name>
    <name evidence="20" type="ORF">KKC1_23780</name>
</gene>
<evidence type="ECO:0000259" key="19">
    <source>
        <dbReference type="Pfam" id="PF07479"/>
    </source>
</evidence>
<keyword evidence="7 13" id="KW-0594">Phospholipid biosynthesis</keyword>
<dbReference type="EMBL" id="BDGJ01000125">
    <property type="protein sequence ID" value="GAW93239.1"/>
    <property type="molecule type" value="Genomic_DNA"/>
</dbReference>
<feature type="domain" description="Glycerol-3-phosphate dehydrogenase NAD-dependent N-terminal" evidence="18">
    <location>
        <begin position="5"/>
        <end position="162"/>
    </location>
</feature>
<dbReference type="Proteomes" id="UP000197032">
    <property type="component" value="Unassembled WGS sequence"/>
</dbReference>
<dbReference type="NCBIfam" id="NF000942">
    <property type="entry name" value="PRK00094.1-4"/>
    <property type="match status" value="1"/>
</dbReference>
<keyword evidence="2 13" id="KW-0444">Lipid biosynthesis</keyword>
<feature type="active site" description="Proton acceptor" evidence="13 14">
    <location>
        <position position="193"/>
    </location>
</feature>
<dbReference type="InterPro" id="IPR036291">
    <property type="entry name" value="NAD(P)-bd_dom_sf"/>
</dbReference>
<comment type="pathway">
    <text evidence="13">Membrane lipid metabolism; glycerophospholipid metabolism.</text>
</comment>
<dbReference type="OrthoDB" id="9812273at2"/>
<dbReference type="Gene3D" id="1.10.1040.10">
    <property type="entry name" value="N-(1-d-carboxylethyl)-l-norvaline Dehydrogenase, domain 2"/>
    <property type="match status" value="1"/>
</dbReference>
<feature type="binding site" evidence="13">
    <location>
        <position position="258"/>
    </location>
    <ligand>
        <name>sn-glycerol 3-phosphate</name>
        <dbReference type="ChEBI" id="CHEBI:57597"/>
    </ligand>
</feature>
<accession>A0A1Z5HUM4</accession>
<dbReference type="GO" id="GO:0046168">
    <property type="term" value="P:glycerol-3-phosphate catabolic process"/>
    <property type="evidence" value="ECO:0007669"/>
    <property type="project" value="InterPro"/>
</dbReference>
<dbReference type="NCBIfam" id="NF000941">
    <property type="entry name" value="PRK00094.1-3"/>
    <property type="match status" value="1"/>
</dbReference>
<feature type="binding site" evidence="13">
    <location>
        <position position="256"/>
    </location>
    <ligand>
        <name>sn-glycerol 3-phosphate</name>
        <dbReference type="ChEBI" id="CHEBI:57597"/>
    </ligand>
</feature>
<feature type="binding site" evidence="16">
    <location>
        <position position="257"/>
    </location>
    <ligand>
        <name>NAD(+)</name>
        <dbReference type="ChEBI" id="CHEBI:57540"/>
    </ligand>
</feature>
<feature type="binding site" evidence="13">
    <location>
        <position position="50"/>
    </location>
    <ligand>
        <name>NADPH</name>
        <dbReference type="ChEBI" id="CHEBI:57783"/>
    </ligand>
</feature>
<dbReference type="InterPro" id="IPR006168">
    <property type="entry name" value="G3P_DH_NAD-dep"/>
</dbReference>
<feature type="binding site" evidence="13">
    <location>
        <position position="33"/>
    </location>
    <ligand>
        <name>NADPH</name>
        <dbReference type="ChEBI" id="CHEBI:57783"/>
    </ligand>
</feature>
<dbReference type="GO" id="GO:0046167">
    <property type="term" value="P:glycerol-3-phosphate biosynthetic process"/>
    <property type="evidence" value="ECO:0007669"/>
    <property type="project" value="UniProtKB-UniRule"/>
</dbReference>
<reference evidence="21" key="1">
    <citation type="journal article" date="2017" name="Appl. Environ. Microbiol.">
        <title>Genomic Analysis of Calderihabitans maritimus KKC1, a Thermophilic, Hydrogenogenic, Carboxydotrophic Bacterium Isolated from Marine Sediment.</title>
        <authorList>
            <person name="Omae K."/>
            <person name="Yoneda Y."/>
            <person name="Fukuyama Y."/>
            <person name="Yoshida T."/>
            <person name="Sako Y."/>
        </authorList>
    </citation>
    <scope>NUCLEOTIDE SEQUENCE [LARGE SCALE GENOMIC DNA]</scope>
    <source>
        <strain evidence="21">KKC1</strain>
    </source>
</reference>
<evidence type="ECO:0000256" key="11">
    <source>
        <dbReference type="ARBA" id="ARBA00069372"/>
    </source>
</evidence>
<name>A0A1Z5HUM4_9FIRM</name>
<feature type="binding site" evidence="13">
    <location>
        <position position="257"/>
    </location>
    <ligand>
        <name>sn-glycerol 3-phosphate</name>
        <dbReference type="ChEBI" id="CHEBI:57597"/>
    </ligand>
</feature>
<dbReference type="PRINTS" id="PR00077">
    <property type="entry name" value="GPDHDRGNASE"/>
</dbReference>
<evidence type="ECO:0000256" key="17">
    <source>
        <dbReference type="RuleBase" id="RU000437"/>
    </source>
</evidence>